<organism evidence="3 4">
    <name type="scientific">Macrosiphum euphorbiae</name>
    <name type="common">potato aphid</name>
    <dbReference type="NCBI Taxonomy" id="13131"/>
    <lineage>
        <taxon>Eukaryota</taxon>
        <taxon>Metazoa</taxon>
        <taxon>Ecdysozoa</taxon>
        <taxon>Arthropoda</taxon>
        <taxon>Hexapoda</taxon>
        <taxon>Insecta</taxon>
        <taxon>Pterygota</taxon>
        <taxon>Neoptera</taxon>
        <taxon>Paraneoptera</taxon>
        <taxon>Hemiptera</taxon>
        <taxon>Sternorrhyncha</taxon>
        <taxon>Aphidomorpha</taxon>
        <taxon>Aphidoidea</taxon>
        <taxon>Aphididae</taxon>
        <taxon>Macrosiphini</taxon>
        <taxon>Macrosiphum</taxon>
    </lineage>
</organism>
<keyword evidence="4" id="KW-1185">Reference proteome</keyword>
<proteinExistence type="predicted"/>
<dbReference type="PANTHER" id="PTHR45749:SF21">
    <property type="entry name" value="DUF4371 DOMAIN-CONTAINING PROTEIN"/>
    <property type="match status" value="1"/>
</dbReference>
<dbReference type="Pfam" id="PF05699">
    <property type="entry name" value="Dimer_Tnp_hAT"/>
    <property type="match status" value="1"/>
</dbReference>
<dbReference type="EMBL" id="CARXXK010000002">
    <property type="protein sequence ID" value="CAI6358526.1"/>
    <property type="molecule type" value="Genomic_DNA"/>
</dbReference>
<sequence>MKHKTSQHLQSPDFDIYCATMLIEDNLKSLNKLRTDELFNEISDQTKKFIVDSDYEFEPLPQHRSRKRKQMADENAIDELTERFIGNNNTSSNSSKSPDKSTLGLLKDISLLSKKRLNEVKQNIKNLPVDAFDVFGKIYSKFVQPDNARHEYKEFCNYFELLEKCESLPNMLHDNRDTAVCFEDSDISQEEDFDSENDNYLISNKEDNDASEKNIKNHGSLTLIYRLFCNHGSLKIMFPTLFTMYKIALTLPVGSVETERSFSKLKIIKNRLRSTMSNDRLEALMRINCEQDIDIDYTCVIDKFSLKSSLLIKNLTF</sequence>
<dbReference type="AlphaFoldDB" id="A0AAV0WSR8"/>
<feature type="compositionally biased region" description="Low complexity" evidence="1">
    <location>
        <begin position="87"/>
        <end position="101"/>
    </location>
</feature>
<evidence type="ECO:0000259" key="2">
    <source>
        <dbReference type="Pfam" id="PF05699"/>
    </source>
</evidence>
<name>A0AAV0WSR8_9HEMI</name>
<feature type="region of interest" description="Disordered" evidence="1">
    <location>
        <begin position="82"/>
        <end position="101"/>
    </location>
</feature>
<reference evidence="3 4" key="1">
    <citation type="submission" date="2023-01" db="EMBL/GenBank/DDBJ databases">
        <authorList>
            <person name="Whitehead M."/>
        </authorList>
    </citation>
    <scope>NUCLEOTIDE SEQUENCE [LARGE SCALE GENOMIC DNA]</scope>
</reference>
<evidence type="ECO:0000313" key="3">
    <source>
        <dbReference type="EMBL" id="CAI6358526.1"/>
    </source>
</evidence>
<dbReference type="PANTHER" id="PTHR45749">
    <property type="match status" value="1"/>
</dbReference>
<protein>
    <recommendedName>
        <fullName evidence="2">HAT C-terminal dimerisation domain-containing protein</fullName>
    </recommendedName>
</protein>
<dbReference type="GO" id="GO:0046983">
    <property type="term" value="F:protein dimerization activity"/>
    <property type="evidence" value="ECO:0007669"/>
    <property type="project" value="InterPro"/>
</dbReference>
<gene>
    <name evidence="3" type="ORF">MEUPH1_LOCUS14034</name>
</gene>
<comment type="caution">
    <text evidence="3">The sequence shown here is derived from an EMBL/GenBank/DDBJ whole genome shotgun (WGS) entry which is preliminary data.</text>
</comment>
<dbReference type="InterPro" id="IPR008906">
    <property type="entry name" value="HATC_C_dom"/>
</dbReference>
<dbReference type="Proteomes" id="UP001160148">
    <property type="component" value="Unassembled WGS sequence"/>
</dbReference>
<evidence type="ECO:0000313" key="4">
    <source>
        <dbReference type="Proteomes" id="UP001160148"/>
    </source>
</evidence>
<accession>A0AAV0WSR8</accession>
<feature type="domain" description="HAT C-terminal dimerisation" evidence="2">
    <location>
        <begin position="238"/>
        <end position="288"/>
    </location>
</feature>
<evidence type="ECO:0000256" key="1">
    <source>
        <dbReference type="SAM" id="MobiDB-lite"/>
    </source>
</evidence>